<evidence type="ECO:0000313" key="1">
    <source>
        <dbReference type="Proteomes" id="UP000887579"/>
    </source>
</evidence>
<organism evidence="1 2">
    <name type="scientific">Panagrolaimus sp. ES5</name>
    <dbReference type="NCBI Taxonomy" id="591445"/>
    <lineage>
        <taxon>Eukaryota</taxon>
        <taxon>Metazoa</taxon>
        <taxon>Ecdysozoa</taxon>
        <taxon>Nematoda</taxon>
        <taxon>Chromadorea</taxon>
        <taxon>Rhabditida</taxon>
        <taxon>Tylenchina</taxon>
        <taxon>Panagrolaimomorpha</taxon>
        <taxon>Panagrolaimoidea</taxon>
        <taxon>Panagrolaimidae</taxon>
        <taxon>Panagrolaimus</taxon>
    </lineage>
</organism>
<protein>
    <submittedName>
        <fullName evidence="2">Uncharacterized protein</fullName>
    </submittedName>
</protein>
<name>A0AC34F4Q5_9BILA</name>
<sequence length="158" mass="17935">MFCPGITVLGKNVIRKTNTNEFIKDEQADALKNLASSAREIGLKIKNAKPKRKSSFDVQDPLLSYLASKYANNRNSLDNSAIDGKQHTKWTTISRDIMAEPSYRVVSDSRYPYDDDATIAGKLKWDIYNPKKSTQKQHIFSNIPYDFSDDNVVVTKIQ</sequence>
<accession>A0AC34F4Q5</accession>
<dbReference type="WBParaSite" id="ES5_v2.g11885.t1">
    <property type="protein sequence ID" value="ES5_v2.g11885.t1"/>
    <property type="gene ID" value="ES5_v2.g11885"/>
</dbReference>
<reference evidence="2" key="1">
    <citation type="submission" date="2022-11" db="UniProtKB">
        <authorList>
            <consortium name="WormBaseParasite"/>
        </authorList>
    </citation>
    <scope>IDENTIFICATION</scope>
</reference>
<proteinExistence type="predicted"/>
<dbReference type="Proteomes" id="UP000887579">
    <property type="component" value="Unplaced"/>
</dbReference>
<evidence type="ECO:0000313" key="2">
    <source>
        <dbReference type="WBParaSite" id="ES5_v2.g11885.t1"/>
    </source>
</evidence>